<dbReference type="EMBL" id="ODYU01003576">
    <property type="protein sequence ID" value="SOQ42510.1"/>
    <property type="molecule type" value="Genomic_DNA"/>
</dbReference>
<dbReference type="AlphaFoldDB" id="A0A2H1VNV6"/>
<name>A0A2H1VNV6_SPOFR</name>
<organism evidence="2">
    <name type="scientific">Spodoptera frugiperda</name>
    <name type="common">Fall armyworm</name>
    <dbReference type="NCBI Taxonomy" id="7108"/>
    <lineage>
        <taxon>Eukaryota</taxon>
        <taxon>Metazoa</taxon>
        <taxon>Ecdysozoa</taxon>
        <taxon>Arthropoda</taxon>
        <taxon>Hexapoda</taxon>
        <taxon>Insecta</taxon>
        <taxon>Pterygota</taxon>
        <taxon>Neoptera</taxon>
        <taxon>Endopterygota</taxon>
        <taxon>Lepidoptera</taxon>
        <taxon>Glossata</taxon>
        <taxon>Ditrysia</taxon>
        <taxon>Noctuoidea</taxon>
        <taxon>Noctuidae</taxon>
        <taxon>Amphipyrinae</taxon>
        <taxon>Spodoptera</taxon>
    </lineage>
</organism>
<proteinExistence type="predicted"/>
<sequence length="502" mass="57543">MTSFTLIVTSHVPEKRHIDFQERFMERRREREIKDQGLIKTENEELNDIEIVNDVPHYLKKGCKSSKKWHRIETFEKDFRRLLAMDGMKYTYKRDFYWRTWRRVASHGGTERTVCYKCNNIVQVPGLQNCGMWTIEEKAPPCPYEFFSVITDKRLCGAYYTQYTDTRTSCPSIINFSDLTSTCDNPIETKWRFTKMYGVAEDSKNKNIICDDQDSCEIITSYEMTPNYVIFRIINSTNDVIYSRIMKPNHMNYICIDDCGRFNQNTKKIGKIDIPLKLNLLTTQNRGYTSNAVEFPSLKKVSSPALGEARGSVRLLLTKNHPSHIIGGEPIAIYQAPPCFEEFSENRKKPSRTQDPMPGSRTCNHLANEAKLIQLRPLIRIVRTASQQCLHAMRTDDVIRNAYDAGLLRATIEKFSKNQKKASNTSPDPRIEPETPCPAVAVATTRPTRQGENHPMNSFALGEARGSARLLLTKHHPVPSPAFRAGAPVNPLGSPQLRKDFF</sequence>
<accession>A0A2H1VNV6</accession>
<feature type="region of interest" description="Disordered" evidence="1">
    <location>
        <begin position="482"/>
        <end position="502"/>
    </location>
</feature>
<reference evidence="2" key="1">
    <citation type="submission" date="2016-07" db="EMBL/GenBank/DDBJ databases">
        <authorList>
            <person name="Bretaudeau A."/>
        </authorList>
    </citation>
    <scope>NUCLEOTIDE SEQUENCE</scope>
    <source>
        <strain evidence="2">Rice</strain>
        <tissue evidence="2">Whole body</tissue>
    </source>
</reference>
<evidence type="ECO:0000256" key="1">
    <source>
        <dbReference type="SAM" id="MobiDB-lite"/>
    </source>
</evidence>
<gene>
    <name evidence="2" type="ORF">SFRICE_013007</name>
</gene>
<evidence type="ECO:0000313" key="2">
    <source>
        <dbReference type="EMBL" id="SOQ42510.1"/>
    </source>
</evidence>
<protein>
    <submittedName>
        <fullName evidence="2">SFRICE_013007</fullName>
    </submittedName>
</protein>